<dbReference type="GO" id="GO:0046872">
    <property type="term" value="F:metal ion binding"/>
    <property type="evidence" value="ECO:0007669"/>
    <property type="project" value="InterPro"/>
</dbReference>
<dbReference type="InterPro" id="IPR017517">
    <property type="entry name" value="Maleyloyr_isom"/>
</dbReference>
<dbReference type="RefSeq" id="WP_123738388.1">
    <property type="nucleotide sequence ID" value="NZ_RKHQ01000001.1"/>
</dbReference>
<gene>
    <name evidence="3" type="ORF">EDD28_0746</name>
</gene>
<organism evidence="3 4">
    <name type="scientific">Salana multivorans</name>
    <dbReference type="NCBI Taxonomy" id="120377"/>
    <lineage>
        <taxon>Bacteria</taxon>
        <taxon>Bacillati</taxon>
        <taxon>Actinomycetota</taxon>
        <taxon>Actinomycetes</taxon>
        <taxon>Micrococcales</taxon>
        <taxon>Beutenbergiaceae</taxon>
        <taxon>Salana</taxon>
    </lineage>
</organism>
<keyword evidence="4" id="KW-1185">Reference proteome</keyword>
<dbReference type="SUPFAM" id="SSF109854">
    <property type="entry name" value="DinB/YfiT-like putative metalloenzymes"/>
    <property type="match status" value="1"/>
</dbReference>
<dbReference type="OrthoDB" id="8481083at2"/>
<dbReference type="Pfam" id="PF11716">
    <property type="entry name" value="MDMPI_N"/>
    <property type="match status" value="1"/>
</dbReference>
<protein>
    <submittedName>
        <fullName evidence="3">Uncharacterized protein (TIGR03083 family)</fullName>
    </submittedName>
</protein>
<evidence type="ECO:0000256" key="1">
    <source>
        <dbReference type="SAM" id="MobiDB-lite"/>
    </source>
</evidence>
<feature type="domain" description="Mycothiol-dependent maleylpyruvate isomerase metal-binding" evidence="2">
    <location>
        <begin position="19"/>
        <end position="182"/>
    </location>
</feature>
<evidence type="ECO:0000313" key="3">
    <source>
        <dbReference type="EMBL" id="ROR96170.1"/>
    </source>
</evidence>
<sequence>MVDADVTSTVTAARLDLDLHEQWDALIDWLRSLDDDALAAPTPLPRWSVRDLVAHLALVMRVLARAEAADPDVSGESGEHGESGESGAPSAAGDVPRTLTFADYLASYAGTSSDIRERAIELAEHRDPIGSAESSGQAALLTLRELRDEGVRLVRVHRGVVALDTLVLTRLVELVVHADDLARSAAIPSPVDPTARTIVATALLSVLRSRTGYDLQVGDEVTWLRLATGRLPWSGRGRALRPGTLAEGLPDLSQALPLVR</sequence>
<dbReference type="InterPro" id="IPR034660">
    <property type="entry name" value="DinB/YfiT-like"/>
</dbReference>
<evidence type="ECO:0000259" key="2">
    <source>
        <dbReference type="Pfam" id="PF11716"/>
    </source>
</evidence>
<dbReference type="Gene3D" id="1.20.120.450">
    <property type="entry name" value="dinb family like domain"/>
    <property type="match status" value="1"/>
</dbReference>
<name>A0A3N2D8S5_9MICO</name>
<comment type="caution">
    <text evidence="3">The sequence shown here is derived from an EMBL/GenBank/DDBJ whole genome shotgun (WGS) entry which is preliminary data.</text>
</comment>
<evidence type="ECO:0000313" key="4">
    <source>
        <dbReference type="Proteomes" id="UP000275356"/>
    </source>
</evidence>
<feature type="region of interest" description="Disordered" evidence="1">
    <location>
        <begin position="69"/>
        <end position="93"/>
    </location>
</feature>
<dbReference type="Proteomes" id="UP000275356">
    <property type="component" value="Unassembled WGS sequence"/>
</dbReference>
<dbReference type="InterPro" id="IPR024344">
    <property type="entry name" value="MDMPI_metal-binding"/>
</dbReference>
<dbReference type="EMBL" id="RKHQ01000001">
    <property type="protein sequence ID" value="ROR96170.1"/>
    <property type="molecule type" value="Genomic_DNA"/>
</dbReference>
<dbReference type="NCBIfam" id="TIGR03083">
    <property type="entry name" value="maleylpyruvate isomerase family mycothiol-dependent enzyme"/>
    <property type="match status" value="1"/>
</dbReference>
<proteinExistence type="predicted"/>
<reference evidence="3 4" key="1">
    <citation type="submission" date="2018-11" db="EMBL/GenBank/DDBJ databases">
        <title>Sequencing the genomes of 1000 actinobacteria strains.</title>
        <authorList>
            <person name="Klenk H.-P."/>
        </authorList>
    </citation>
    <scope>NUCLEOTIDE SEQUENCE [LARGE SCALE GENOMIC DNA]</scope>
    <source>
        <strain evidence="3 4">DSM 13521</strain>
    </source>
</reference>
<dbReference type="AlphaFoldDB" id="A0A3N2D8S5"/>
<accession>A0A3N2D8S5</accession>